<dbReference type="PhylomeDB" id="R7QMK8"/>
<evidence type="ECO:0000256" key="9">
    <source>
        <dbReference type="SAM" id="MobiDB-lite"/>
    </source>
</evidence>
<accession>R7QMK8</accession>
<evidence type="ECO:0000256" key="8">
    <source>
        <dbReference type="ARBA" id="ARBA00034078"/>
    </source>
</evidence>
<comment type="similarity">
    <text evidence="1">Belongs to the 2Fe2S plant-type ferredoxin family.</text>
</comment>
<evidence type="ECO:0000313" key="12">
    <source>
        <dbReference type="Proteomes" id="UP000012073"/>
    </source>
</evidence>
<dbReference type="STRING" id="2769.R7QMK8"/>
<dbReference type="Proteomes" id="UP000012073">
    <property type="component" value="Unassembled WGS sequence"/>
</dbReference>
<dbReference type="GO" id="GO:0046872">
    <property type="term" value="F:metal ion binding"/>
    <property type="evidence" value="ECO:0007669"/>
    <property type="project" value="UniProtKB-KW"/>
</dbReference>
<keyword evidence="3" id="KW-0001">2Fe-2S</keyword>
<dbReference type="AlphaFoldDB" id="R7QMK8"/>
<evidence type="ECO:0000313" key="11">
    <source>
        <dbReference type="EMBL" id="CDF38620.1"/>
    </source>
</evidence>
<evidence type="ECO:0000256" key="3">
    <source>
        <dbReference type="ARBA" id="ARBA00022714"/>
    </source>
</evidence>
<keyword evidence="4" id="KW-0479">Metal-binding</keyword>
<comment type="cofactor">
    <cofactor evidence="8">
        <name>[2Fe-2S] cluster</name>
        <dbReference type="ChEBI" id="CHEBI:190135"/>
    </cofactor>
</comment>
<protein>
    <recommendedName>
        <fullName evidence="10">2Fe-2S ferredoxin-type domain-containing protein</fullName>
    </recommendedName>
</protein>
<dbReference type="GO" id="GO:0051537">
    <property type="term" value="F:2 iron, 2 sulfur cluster binding"/>
    <property type="evidence" value="ECO:0007669"/>
    <property type="project" value="UniProtKB-KW"/>
</dbReference>
<evidence type="ECO:0000256" key="5">
    <source>
        <dbReference type="ARBA" id="ARBA00022982"/>
    </source>
</evidence>
<keyword evidence="7" id="KW-0411">Iron-sulfur</keyword>
<dbReference type="InterPro" id="IPR012675">
    <property type="entry name" value="Beta-grasp_dom_sf"/>
</dbReference>
<dbReference type="PANTHER" id="PTHR43112">
    <property type="entry name" value="FERREDOXIN"/>
    <property type="match status" value="1"/>
</dbReference>
<dbReference type="InterPro" id="IPR001041">
    <property type="entry name" value="2Fe-2S_ferredoxin-type"/>
</dbReference>
<dbReference type="InterPro" id="IPR036010">
    <property type="entry name" value="2Fe-2S_ferredoxin-like_sf"/>
</dbReference>
<feature type="region of interest" description="Disordered" evidence="9">
    <location>
        <begin position="107"/>
        <end position="127"/>
    </location>
</feature>
<keyword evidence="12" id="KW-1185">Reference proteome</keyword>
<dbReference type="Pfam" id="PF00111">
    <property type="entry name" value="Fer2"/>
    <property type="match status" value="1"/>
</dbReference>
<evidence type="ECO:0000256" key="1">
    <source>
        <dbReference type="ARBA" id="ARBA00007874"/>
    </source>
</evidence>
<evidence type="ECO:0000256" key="6">
    <source>
        <dbReference type="ARBA" id="ARBA00023004"/>
    </source>
</evidence>
<evidence type="ECO:0000256" key="7">
    <source>
        <dbReference type="ARBA" id="ARBA00023014"/>
    </source>
</evidence>
<dbReference type="Gramene" id="CDF38620">
    <property type="protein sequence ID" value="CDF38620"/>
    <property type="gene ID" value="CHC_T00006428001"/>
</dbReference>
<evidence type="ECO:0000256" key="4">
    <source>
        <dbReference type="ARBA" id="ARBA00022723"/>
    </source>
</evidence>
<name>R7QMK8_CHOCR</name>
<dbReference type="PROSITE" id="PS51085">
    <property type="entry name" value="2FE2S_FER_2"/>
    <property type="match status" value="1"/>
</dbReference>
<dbReference type="EMBL" id="HG001949">
    <property type="protein sequence ID" value="CDF38620.1"/>
    <property type="molecule type" value="Genomic_DNA"/>
</dbReference>
<dbReference type="PANTHER" id="PTHR43112:SF10">
    <property type="entry name" value="FERREDOXIN C 2, CHLOROPLASTIC"/>
    <property type="match status" value="1"/>
</dbReference>
<dbReference type="SUPFAM" id="SSF54292">
    <property type="entry name" value="2Fe-2S ferredoxin-like"/>
    <property type="match status" value="1"/>
</dbReference>
<dbReference type="RefSeq" id="XP_005718525.1">
    <property type="nucleotide sequence ID" value="XM_005718468.1"/>
</dbReference>
<keyword evidence="5" id="KW-0249">Electron transport</keyword>
<evidence type="ECO:0000256" key="2">
    <source>
        <dbReference type="ARBA" id="ARBA00022448"/>
    </source>
</evidence>
<feature type="domain" description="2Fe-2S ferredoxin-type" evidence="10">
    <location>
        <begin position="124"/>
        <end position="218"/>
    </location>
</feature>
<dbReference type="GeneID" id="17326268"/>
<proteinExistence type="inferred from homology"/>
<dbReference type="KEGG" id="ccp:CHC_T00006428001"/>
<dbReference type="Gene3D" id="3.10.20.30">
    <property type="match status" value="1"/>
</dbReference>
<evidence type="ECO:0000259" key="10">
    <source>
        <dbReference type="PROSITE" id="PS51085"/>
    </source>
</evidence>
<gene>
    <name evidence="11" type="ORF">CHC_T00006428001</name>
</gene>
<dbReference type="CDD" id="cd00207">
    <property type="entry name" value="fer2"/>
    <property type="match status" value="1"/>
</dbReference>
<dbReference type="OrthoDB" id="1885901at2759"/>
<reference evidence="12" key="1">
    <citation type="journal article" date="2013" name="Proc. Natl. Acad. Sci. U.S.A.">
        <title>Genome structure and metabolic features in the red seaweed Chondrus crispus shed light on evolution of the Archaeplastida.</title>
        <authorList>
            <person name="Collen J."/>
            <person name="Porcel B."/>
            <person name="Carre W."/>
            <person name="Ball S.G."/>
            <person name="Chaparro C."/>
            <person name="Tonon T."/>
            <person name="Barbeyron T."/>
            <person name="Michel G."/>
            <person name="Noel B."/>
            <person name="Valentin K."/>
            <person name="Elias M."/>
            <person name="Artiguenave F."/>
            <person name="Arun A."/>
            <person name="Aury J.M."/>
            <person name="Barbosa-Neto J.F."/>
            <person name="Bothwell J.H."/>
            <person name="Bouget F.Y."/>
            <person name="Brillet L."/>
            <person name="Cabello-Hurtado F."/>
            <person name="Capella-Gutierrez S."/>
            <person name="Charrier B."/>
            <person name="Cladiere L."/>
            <person name="Cock J.M."/>
            <person name="Coelho S.M."/>
            <person name="Colleoni C."/>
            <person name="Czjzek M."/>
            <person name="Da Silva C."/>
            <person name="Delage L."/>
            <person name="Denoeud F."/>
            <person name="Deschamps P."/>
            <person name="Dittami S.M."/>
            <person name="Gabaldon T."/>
            <person name="Gachon C.M."/>
            <person name="Groisillier A."/>
            <person name="Herve C."/>
            <person name="Jabbari K."/>
            <person name="Katinka M."/>
            <person name="Kloareg B."/>
            <person name="Kowalczyk N."/>
            <person name="Labadie K."/>
            <person name="Leblanc C."/>
            <person name="Lopez P.J."/>
            <person name="McLachlan D.H."/>
            <person name="Meslet-Cladiere L."/>
            <person name="Moustafa A."/>
            <person name="Nehr Z."/>
            <person name="Nyvall Collen P."/>
            <person name="Panaud O."/>
            <person name="Partensky F."/>
            <person name="Poulain J."/>
            <person name="Rensing S.A."/>
            <person name="Rousvoal S."/>
            <person name="Samson G."/>
            <person name="Symeonidi A."/>
            <person name="Weissenbach J."/>
            <person name="Zambounis A."/>
            <person name="Wincker P."/>
            <person name="Boyen C."/>
        </authorList>
    </citation>
    <scope>NUCLEOTIDE SEQUENCE [LARGE SCALE GENOMIC DNA]</scope>
    <source>
        <strain evidence="12">cv. Stackhouse</strain>
    </source>
</reference>
<organism evidence="11 12">
    <name type="scientific">Chondrus crispus</name>
    <name type="common">Carrageen Irish moss</name>
    <name type="synonym">Polymorpha crispa</name>
    <dbReference type="NCBI Taxonomy" id="2769"/>
    <lineage>
        <taxon>Eukaryota</taxon>
        <taxon>Rhodophyta</taxon>
        <taxon>Florideophyceae</taxon>
        <taxon>Rhodymeniophycidae</taxon>
        <taxon>Gigartinales</taxon>
        <taxon>Gigartinaceae</taxon>
        <taxon>Chondrus</taxon>
    </lineage>
</organism>
<keyword evidence="6" id="KW-0408">Iron</keyword>
<sequence>MFRAASTGEKFSLLRVTVPRVLANLLSKKATNLPNFFHLHLSVSGLCEGSSYSFSPTTDQVLTGGLCTMTLAFFQGAPLGRVATHRATFRRKDALSRRTPPIATPIQMKKRDGSLPGNPNAKTHTVTVHDPKNDRVLKYQVPEDRYVWHGMSDQDADIPSSCLNGCCTTCAVKITSGEVDQSEALGLLKEMRDQDYALLCVSYPKSDIECVLQDEDEVYVKQFGSSFESGGVEWGGVVPEDD</sequence>
<keyword evidence="2" id="KW-0813">Transport</keyword>